<dbReference type="HOGENOM" id="CLU_2736673_0_0_10"/>
<reference evidence="1 2" key="1">
    <citation type="submission" date="2013-08" db="EMBL/GenBank/DDBJ databases">
        <authorList>
            <person name="Weinstock G."/>
            <person name="Sodergren E."/>
            <person name="Wylie T."/>
            <person name="Fulton L."/>
            <person name="Fulton R."/>
            <person name="Fronick C."/>
            <person name="O'Laughlin M."/>
            <person name="Godfrey J."/>
            <person name="Miner T."/>
            <person name="Herter B."/>
            <person name="Appelbaum E."/>
            <person name="Cordes M."/>
            <person name="Lek S."/>
            <person name="Wollam A."/>
            <person name="Pepin K.H."/>
            <person name="Palsikar V.B."/>
            <person name="Mitreva M."/>
            <person name="Wilson R.K."/>
        </authorList>
    </citation>
    <scope>NUCLEOTIDE SEQUENCE [LARGE SCALE GENOMIC DNA]</scope>
    <source>
        <strain evidence="1 2">ATCC 15930</strain>
    </source>
</reference>
<protein>
    <submittedName>
        <fullName evidence="1">Uncharacterized protein</fullName>
    </submittedName>
</protein>
<dbReference type="EMBL" id="JNGW01000087">
    <property type="protein sequence ID" value="KDR51913.1"/>
    <property type="molecule type" value="Genomic_DNA"/>
</dbReference>
<proteinExistence type="predicted"/>
<name>A0A069QGB6_HOYLO</name>
<accession>A0A069QGB6</accession>
<keyword evidence="2" id="KW-1185">Reference proteome</keyword>
<dbReference type="RefSeq" id="WP_148295824.1">
    <property type="nucleotide sequence ID" value="NZ_KB899217.1"/>
</dbReference>
<dbReference type="Proteomes" id="UP000027442">
    <property type="component" value="Unassembled WGS sequence"/>
</dbReference>
<sequence length="71" mass="8233">MEKKKKAAKPIQPLSSSLCSTLHQFQQLITLHTYKLRLALKIALHNSKVFELINSKPYQLINPKTYKLKNL</sequence>
<dbReference type="PATRIC" id="fig|1122985.7.peg.2085"/>
<comment type="caution">
    <text evidence="1">The sequence shown here is derived from an EMBL/GenBank/DDBJ whole genome shotgun (WGS) entry which is preliminary data.</text>
</comment>
<evidence type="ECO:0000313" key="1">
    <source>
        <dbReference type="EMBL" id="KDR51913.1"/>
    </source>
</evidence>
<evidence type="ECO:0000313" key="2">
    <source>
        <dbReference type="Proteomes" id="UP000027442"/>
    </source>
</evidence>
<gene>
    <name evidence="1" type="ORF">HMPREF1991_02010</name>
</gene>
<dbReference type="AlphaFoldDB" id="A0A069QGB6"/>
<organism evidence="1 2">
    <name type="scientific">Hoylesella loescheii DSM 19665 = JCM 12249 = ATCC 15930</name>
    <dbReference type="NCBI Taxonomy" id="1122985"/>
    <lineage>
        <taxon>Bacteria</taxon>
        <taxon>Pseudomonadati</taxon>
        <taxon>Bacteroidota</taxon>
        <taxon>Bacteroidia</taxon>
        <taxon>Bacteroidales</taxon>
        <taxon>Prevotellaceae</taxon>
        <taxon>Hoylesella</taxon>
    </lineage>
</organism>